<dbReference type="AlphaFoldDB" id="A0A0N5ACD8"/>
<evidence type="ECO:0000256" key="1">
    <source>
        <dbReference type="SAM" id="MobiDB-lite"/>
    </source>
</evidence>
<feature type="compositionally biased region" description="Basic and acidic residues" evidence="1">
    <location>
        <begin position="93"/>
        <end position="109"/>
    </location>
</feature>
<organism evidence="2 3">
    <name type="scientific">Syphacia muris</name>
    <dbReference type="NCBI Taxonomy" id="451379"/>
    <lineage>
        <taxon>Eukaryota</taxon>
        <taxon>Metazoa</taxon>
        <taxon>Ecdysozoa</taxon>
        <taxon>Nematoda</taxon>
        <taxon>Chromadorea</taxon>
        <taxon>Rhabditida</taxon>
        <taxon>Spirurina</taxon>
        <taxon>Oxyuridomorpha</taxon>
        <taxon>Oxyuroidea</taxon>
        <taxon>Oxyuridae</taxon>
        <taxon>Syphacia</taxon>
    </lineage>
</organism>
<keyword evidence="2" id="KW-1185">Reference proteome</keyword>
<reference evidence="3" key="1">
    <citation type="submission" date="2017-02" db="UniProtKB">
        <authorList>
            <consortium name="WormBaseParasite"/>
        </authorList>
    </citation>
    <scope>IDENTIFICATION</scope>
</reference>
<proteinExistence type="predicted"/>
<sequence>MDLRKSLYTKLGKSSEHLTFASGSDDEMNTTVPKKKFSRSKKAEKQELNSKDHKNLDTASAEVEKKRSAYSIMFARWRNAYVRFNDKSDEESEKLNGKTVEKTRHNYFR</sequence>
<feature type="compositionally biased region" description="Basic and acidic residues" evidence="1">
    <location>
        <begin position="41"/>
        <end position="62"/>
    </location>
</feature>
<dbReference type="Proteomes" id="UP000046393">
    <property type="component" value="Unplaced"/>
</dbReference>
<dbReference type="WBParaSite" id="SMUV_0000181401-mRNA-1">
    <property type="protein sequence ID" value="SMUV_0000181401-mRNA-1"/>
    <property type="gene ID" value="SMUV_0000181401"/>
</dbReference>
<evidence type="ECO:0000313" key="2">
    <source>
        <dbReference type="Proteomes" id="UP000046393"/>
    </source>
</evidence>
<accession>A0A0N5ACD8</accession>
<protein>
    <submittedName>
        <fullName evidence="3">Uncharacterized protein</fullName>
    </submittedName>
</protein>
<name>A0A0N5ACD8_9BILA</name>
<feature type="region of interest" description="Disordered" evidence="1">
    <location>
        <begin position="19"/>
        <end position="62"/>
    </location>
</feature>
<feature type="region of interest" description="Disordered" evidence="1">
    <location>
        <begin position="88"/>
        <end position="109"/>
    </location>
</feature>
<evidence type="ECO:0000313" key="3">
    <source>
        <dbReference type="WBParaSite" id="SMUV_0000181401-mRNA-1"/>
    </source>
</evidence>